<evidence type="ECO:0000313" key="1">
    <source>
        <dbReference type="EMBL" id="VDO25991.1"/>
    </source>
</evidence>
<protein>
    <submittedName>
        <fullName evidence="3">Transposase</fullName>
    </submittedName>
</protein>
<dbReference type="EMBL" id="UZAJ01000166">
    <property type="protein sequence ID" value="VDO25991.1"/>
    <property type="molecule type" value="Genomic_DNA"/>
</dbReference>
<sequence length="111" mass="12952">MRASAINYWPIERGVVLLRCEIEMKSGDAPPLVYYRRQASSKMCRLLRLDEQQDHSHWKKSHPDIAHSCLLREACRTLKIQPVYTVALFTTKWWSLEKYSSPGLEPGRSFS</sequence>
<accession>A0A183GZ35</accession>
<evidence type="ECO:0000313" key="3">
    <source>
        <dbReference type="WBParaSite" id="OFLC_0000049401-mRNA-1"/>
    </source>
</evidence>
<dbReference type="AlphaFoldDB" id="A0A183GZ35"/>
<name>A0A183GZ35_9BILA</name>
<dbReference type="Proteomes" id="UP000267606">
    <property type="component" value="Unassembled WGS sequence"/>
</dbReference>
<proteinExistence type="predicted"/>
<reference evidence="3" key="1">
    <citation type="submission" date="2016-06" db="UniProtKB">
        <authorList>
            <consortium name="WormBaseParasite"/>
        </authorList>
    </citation>
    <scope>IDENTIFICATION</scope>
</reference>
<gene>
    <name evidence="1" type="ORF">OFLC_LOCUS495</name>
</gene>
<organism evidence="3">
    <name type="scientific">Onchocerca flexuosa</name>
    <dbReference type="NCBI Taxonomy" id="387005"/>
    <lineage>
        <taxon>Eukaryota</taxon>
        <taxon>Metazoa</taxon>
        <taxon>Ecdysozoa</taxon>
        <taxon>Nematoda</taxon>
        <taxon>Chromadorea</taxon>
        <taxon>Rhabditida</taxon>
        <taxon>Spirurina</taxon>
        <taxon>Spiruromorpha</taxon>
        <taxon>Filarioidea</taxon>
        <taxon>Onchocercidae</taxon>
        <taxon>Onchocerca</taxon>
    </lineage>
</organism>
<reference evidence="1 2" key="2">
    <citation type="submission" date="2018-11" db="EMBL/GenBank/DDBJ databases">
        <authorList>
            <consortium name="Pathogen Informatics"/>
        </authorList>
    </citation>
    <scope>NUCLEOTIDE SEQUENCE [LARGE SCALE GENOMIC DNA]</scope>
</reference>
<dbReference type="WBParaSite" id="OFLC_0000049401-mRNA-1">
    <property type="protein sequence ID" value="OFLC_0000049401-mRNA-1"/>
    <property type="gene ID" value="OFLC_0000049401"/>
</dbReference>
<evidence type="ECO:0000313" key="2">
    <source>
        <dbReference type="Proteomes" id="UP000267606"/>
    </source>
</evidence>
<keyword evidence="2" id="KW-1185">Reference proteome</keyword>